<evidence type="ECO:0000256" key="1">
    <source>
        <dbReference type="ARBA" id="ARBA00006641"/>
    </source>
</evidence>
<dbReference type="InterPro" id="IPR036440">
    <property type="entry name" value="Peptidase_C15-like_sf"/>
</dbReference>
<organism evidence="5 6">
    <name type="scientific">Monosporascus ibericus</name>
    <dbReference type="NCBI Taxonomy" id="155417"/>
    <lineage>
        <taxon>Eukaryota</taxon>
        <taxon>Fungi</taxon>
        <taxon>Dikarya</taxon>
        <taxon>Ascomycota</taxon>
        <taxon>Pezizomycotina</taxon>
        <taxon>Sordariomycetes</taxon>
        <taxon>Xylariomycetidae</taxon>
        <taxon>Xylariales</taxon>
        <taxon>Xylariales incertae sedis</taxon>
        <taxon>Monosporascus</taxon>
    </lineage>
</organism>
<dbReference type="GO" id="GO:0008234">
    <property type="term" value="F:cysteine-type peptidase activity"/>
    <property type="evidence" value="ECO:0007669"/>
    <property type="project" value="UniProtKB-KW"/>
</dbReference>
<dbReference type="Proteomes" id="UP000293360">
    <property type="component" value="Unassembled WGS sequence"/>
</dbReference>
<evidence type="ECO:0000256" key="4">
    <source>
        <dbReference type="ARBA" id="ARBA00022807"/>
    </source>
</evidence>
<gene>
    <name evidence="5" type="ORF">DL764_001421</name>
</gene>
<name>A0A4Q4TPP5_9PEZI</name>
<dbReference type="SUPFAM" id="SSF53182">
    <property type="entry name" value="Pyrrolidone carboxyl peptidase (pyroglutamate aminopeptidase)"/>
    <property type="match status" value="1"/>
</dbReference>
<evidence type="ECO:0000256" key="2">
    <source>
        <dbReference type="ARBA" id="ARBA00022670"/>
    </source>
</evidence>
<dbReference type="Pfam" id="PF01470">
    <property type="entry name" value="Peptidase_C15"/>
    <property type="match status" value="1"/>
</dbReference>
<dbReference type="EMBL" id="QJNU01000043">
    <property type="protein sequence ID" value="RYP09235.1"/>
    <property type="molecule type" value="Genomic_DNA"/>
</dbReference>
<dbReference type="InterPro" id="IPR016125">
    <property type="entry name" value="Peptidase_C15-like"/>
</dbReference>
<evidence type="ECO:0008006" key="7">
    <source>
        <dbReference type="Google" id="ProtNLM"/>
    </source>
</evidence>
<keyword evidence="4" id="KW-0788">Thiol protease</keyword>
<evidence type="ECO:0000313" key="6">
    <source>
        <dbReference type="Proteomes" id="UP000293360"/>
    </source>
</evidence>
<dbReference type="Gene3D" id="3.40.630.20">
    <property type="entry name" value="Peptidase C15, pyroglutamyl peptidase I-like"/>
    <property type="match status" value="1"/>
</dbReference>
<dbReference type="AlphaFoldDB" id="A0A4Q4TPP5"/>
<reference evidence="5 6" key="1">
    <citation type="submission" date="2018-06" db="EMBL/GenBank/DDBJ databases">
        <title>Complete Genomes of Monosporascus.</title>
        <authorList>
            <person name="Robinson A.J."/>
            <person name="Natvig D.O."/>
        </authorList>
    </citation>
    <scope>NUCLEOTIDE SEQUENCE [LARGE SCALE GENOMIC DNA]</scope>
    <source>
        <strain evidence="5 6">CBS 110550</strain>
    </source>
</reference>
<dbReference type="PANTHER" id="PTHR23402:SF1">
    <property type="entry name" value="PYROGLUTAMYL-PEPTIDASE I"/>
    <property type="match status" value="1"/>
</dbReference>
<dbReference type="GO" id="GO:0006508">
    <property type="term" value="P:proteolysis"/>
    <property type="evidence" value="ECO:0007669"/>
    <property type="project" value="UniProtKB-KW"/>
</dbReference>
<dbReference type="PANTHER" id="PTHR23402">
    <property type="entry name" value="PROTEASE FAMILY C15 PYROGLUTAMYL-PEPTIDASE I-RELATED"/>
    <property type="match status" value="1"/>
</dbReference>
<accession>A0A4Q4TPP5</accession>
<protein>
    <recommendedName>
        <fullName evidence="7">Pyroglutamyl peptidase type I</fullName>
    </recommendedName>
</protein>
<keyword evidence="6" id="KW-1185">Reference proteome</keyword>
<comment type="caution">
    <text evidence="5">The sequence shown here is derived from an EMBL/GenBank/DDBJ whole genome shotgun (WGS) entry which is preliminary data.</text>
</comment>
<sequence length="279" mass="31982">MGSVRPSDDELTVLVTGFGPFREYYPVNPSWEIASSLPDYLPPDRVKDPTRRSPSDLPRVRILVHPEPIRVNYEVVRGLVPKLWDDPQQKIDFAVHIGMAGPQPVYAMERLAHRDGYKIKDVDGNLLGDEERHRQEGEMWIWHDMPQEITTDLDIDDVYKIWVERSPKTGRGALQLSDDPGRYMCDFIYYSSLAHLSKQQRPRKLLFLHVPAGSCPERMALGKELVLQLIRSIVESEHLLVRGHETQYDVDRMKLAHEESRLCSVLFIIVAISAIGFGS</sequence>
<dbReference type="OrthoDB" id="407146at2759"/>
<evidence type="ECO:0000256" key="3">
    <source>
        <dbReference type="ARBA" id="ARBA00022801"/>
    </source>
</evidence>
<keyword evidence="2" id="KW-0645">Protease</keyword>
<keyword evidence="3" id="KW-0378">Hydrolase</keyword>
<evidence type="ECO:0000313" key="5">
    <source>
        <dbReference type="EMBL" id="RYP09235.1"/>
    </source>
</evidence>
<proteinExistence type="inferred from homology"/>
<comment type="similarity">
    <text evidence="1">Belongs to the peptidase C15 family.</text>
</comment>